<dbReference type="WBParaSite" id="ACAC_0000993101-mRNA-1">
    <property type="protein sequence ID" value="ACAC_0000993101-mRNA-1"/>
    <property type="gene ID" value="ACAC_0000993101"/>
</dbReference>
<dbReference type="AlphaFoldDB" id="A0A0K0DFZ2"/>
<proteinExistence type="predicted"/>
<evidence type="ECO:0000313" key="1">
    <source>
        <dbReference type="Proteomes" id="UP000035642"/>
    </source>
</evidence>
<accession>A0A0K0DFZ2</accession>
<sequence>MIIVVSSEATGSSQVSRLQAEVGWAVSGERGELRKVPLPDLDHFAKASSYAAWKPQEIGEPSVKKIASTGSLKLPKSGLTEEMQHFDRNNEYAADRKENPLHII</sequence>
<evidence type="ECO:0000313" key="2">
    <source>
        <dbReference type="WBParaSite" id="ACAC_0000993101-mRNA-1"/>
    </source>
</evidence>
<organism evidence="1 2">
    <name type="scientific">Angiostrongylus cantonensis</name>
    <name type="common">Rat lungworm</name>
    <dbReference type="NCBI Taxonomy" id="6313"/>
    <lineage>
        <taxon>Eukaryota</taxon>
        <taxon>Metazoa</taxon>
        <taxon>Ecdysozoa</taxon>
        <taxon>Nematoda</taxon>
        <taxon>Chromadorea</taxon>
        <taxon>Rhabditida</taxon>
        <taxon>Rhabditina</taxon>
        <taxon>Rhabditomorpha</taxon>
        <taxon>Strongyloidea</taxon>
        <taxon>Metastrongylidae</taxon>
        <taxon>Angiostrongylus</taxon>
    </lineage>
</organism>
<protein>
    <submittedName>
        <fullName evidence="2">Uncharacterized protein</fullName>
    </submittedName>
</protein>
<keyword evidence="1" id="KW-1185">Reference proteome</keyword>
<name>A0A0K0DFZ2_ANGCA</name>
<dbReference type="Proteomes" id="UP000035642">
    <property type="component" value="Unassembled WGS sequence"/>
</dbReference>
<reference evidence="1" key="1">
    <citation type="submission" date="2012-09" db="EMBL/GenBank/DDBJ databases">
        <authorList>
            <person name="Martin A.A."/>
        </authorList>
    </citation>
    <scope>NUCLEOTIDE SEQUENCE</scope>
</reference>
<reference evidence="2" key="2">
    <citation type="submission" date="2017-02" db="UniProtKB">
        <authorList>
            <consortium name="WormBaseParasite"/>
        </authorList>
    </citation>
    <scope>IDENTIFICATION</scope>
</reference>